<gene>
    <name evidence="1" type="ORF">VSX58_09660</name>
</gene>
<comment type="caution">
    <text evidence="1">The sequence shown here is derived from an EMBL/GenBank/DDBJ whole genome shotgun (WGS) entry which is preliminary data.</text>
</comment>
<accession>A0ABU6JQ41</accession>
<dbReference type="EMBL" id="JAYWTM010000006">
    <property type="protein sequence ID" value="MEC5342863.1"/>
    <property type="molecule type" value="Genomic_DNA"/>
</dbReference>
<dbReference type="RefSeq" id="WP_327617854.1">
    <property type="nucleotide sequence ID" value="NZ_JAYWTM010000006.1"/>
</dbReference>
<organism evidence="1 2">
    <name type="scientific">Brenneria populi</name>
    <dbReference type="NCBI Taxonomy" id="1505588"/>
    <lineage>
        <taxon>Bacteria</taxon>
        <taxon>Pseudomonadati</taxon>
        <taxon>Pseudomonadota</taxon>
        <taxon>Gammaproteobacteria</taxon>
        <taxon>Enterobacterales</taxon>
        <taxon>Pectobacteriaceae</taxon>
        <taxon>Brenneria</taxon>
    </lineage>
</organism>
<protein>
    <submittedName>
        <fullName evidence="1">Uncharacterized protein</fullName>
    </submittedName>
</protein>
<keyword evidence="2" id="KW-1185">Reference proteome</keyword>
<name>A0ABU6JQ41_9GAMM</name>
<reference evidence="1 2" key="1">
    <citation type="journal article" date="2017" name="Int. J. Syst. Evol. Microbiol.">
        <title>Brenneria populi subsp. brevivirga subsp. nov. isolated from symptomatic bark of Populus x euramericana canker, and description of Brenneria populi subsp. populi subsp. nov.</title>
        <authorList>
            <person name="Zheng M.H."/>
            <person name="Piao C.G."/>
            <person name="Xue H."/>
            <person name="Guo M.W."/>
            <person name="Li Y."/>
        </authorList>
    </citation>
    <scope>NUCLEOTIDE SEQUENCE [LARGE SCALE GENOMIC DNA]</scope>
    <source>
        <strain evidence="1 2">D9-5</strain>
    </source>
</reference>
<proteinExistence type="predicted"/>
<sequence length="258" mass="29892">MMIIRDYYYLSEAAEILKMEVADLRYLAYKGEVKLGDSFSELSKSWIFKSKVYIKSEDVFNEWMISSNANINGDRHIIGGSYLDVLDDKIISDDDGVYVLSYLKGYWHYDDKHIFKIYDARGDEEDLPLYFHPDLLDGEECNFIKAIPIYEDDVEYILSGNAEISGRQLLRLIKAYGKDKRSPQSIAQKERHAKPKVEILMAIIYLLRSDAEYLNYTATGLANVLFEKAALFWPEKKVPPLEHETIKKLLTDSFRLIG</sequence>
<evidence type="ECO:0000313" key="2">
    <source>
        <dbReference type="Proteomes" id="UP001309705"/>
    </source>
</evidence>
<dbReference type="Proteomes" id="UP001309705">
    <property type="component" value="Unassembled WGS sequence"/>
</dbReference>
<evidence type="ECO:0000313" key="1">
    <source>
        <dbReference type="EMBL" id="MEC5342863.1"/>
    </source>
</evidence>